<keyword evidence="5" id="KW-0813">Transport</keyword>
<evidence type="ECO:0000256" key="5">
    <source>
        <dbReference type="ARBA" id="ARBA00022448"/>
    </source>
</evidence>
<accession>A0A7V7KHN6</accession>
<reference evidence="12 13" key="1">
    <citation type="submission" date="2019-08" db="EMBL/GenBank/DDBJ databases">
        <title>Bioinformatics analysis of the strain L3 and L5.</title>
        <authorList>
            <person name="Li X."/>
        </authorList>
    </citation>
    <scope>NUCLEOTIDE SEQUENCE [LARGE SCALE GENOMIC DNA]</scope>
    <source>
        <strain evidence="12 13">L5</strain>
    </source>
</reference>
<dbReference type="RefSeq" id="WP_149326687.1">
    <property type="nucleotide sequence ID" value="NZ_VTPY01000001.1"/>
</dbReference>
<evidence type="ECO:0000256" key="9">
    <source>
        <dbReference type="ARBA" id="ARBA00023225"/>
    </source>
</evidence>
<dbReference type="Proteomes" id="UP000486760">
    <property type="component" value="Unassembled WGS sequence"/>
</dbReference>
<organism evidence="12 13">
    <name type="scientific">Billgrantia pellis</name>
    <dbReference type="NCBI Taxonomy" id="2606936"/>
    <lineage>
        <taxon>Bacteria</taxon>
        <taxon>Pseudomonadati</taxon>
        <taxon>Pseudomonadota</taxon>
        <taxon>Gammaproteobacteria</taxon>
        <taxon>Oceanospirillales</taxon>
        <taxon>Halomonadaceae</taxon>
        <taxon>Billgrantia</taxon>
    </lineage>
</organism>
<proteinExistence type="inferred from homology"/>
<dbReference type="GO" id="GO:0003774">
    <property type="term" value="F:cytoskeletal motor activity"/>
    <property type="evidence" value="ECO:0007669"/>
    <property type="project" value="InterPro"/>
</dbReference>
<evidence type="ECO:0000259" key="11">
    <source>
        <dbReference type="Pfam" id="PF02108"/>
    </source>
</evidence>
<name>A0A7V7KHN6_9GAMM</name>
<keyword evidence="9" id="KW-1006">Bacterial flagellum protein export</keyword>
<comment type="caution">
    <text evidence="12">The sequence shown here is derived from an EMBL/GenBank/DDBJ whole genome shotgun (WGS) entry which is preliminary data.</text>
</comment>
<keyword evidence="13" id="KW-1185">Reference proteome</keyword>
<gene>
    <name evidence="12" type="ORF">F0A17_02180</name>
</gene>
<evidence type="ECO:0000313" key="13">
    <source>
        <dbReference type="Proteomes" id="UP000486760"/>
    </source>
</evidence>
<dbReference type="InterPro" id="IPR051472">
    <property type="entry name" value="T3SS_Stator/FliH"/>
</dbReference>
<comment type="function">
    <text evidence="1">Needed for flagellar regrowth and assembly.</text>
</comment>
<dbReference type="AlphaFoldDB" id="A0A7V7KHN6"/>
<protein>
    <recommendedName>
        <fullName evidence="4">Flagellar assembly protein FliH</fullName>
    </recommendedName>
</protein>
<feature type="domain" description="Flagellar assembly protein FliH/Type III secretion system HrpE" evidence="11">
    <location>
        <begin position="104"/>
        <end position="228"/>
    </location>
</feature>
<feature type="compositionally biased region" description="Basic and acidic residues" evidence="10">
    <location>
        <begin position="244"/>
        <end position="259"/>
    </location>
</feature>
<dbReference type="PRINTS" id="PR01003">
    <property type="entry name" value="FLGFLIH"/>
</dbReference>
<dbReference type="EMBL" id="VTPY01000001">
    <property type="protein sequence ID" value="KAA0014477.1"/>
    <property type="molecule type" value="Genomic_DNA"/>
</dbReference>
<feature type="compositionally biased region" description="Basic and acidic residues" evidence="10">
    <location>
        <begin position="23"/>
        <end position="51"/>
    </location>
</feature>
<feature type="region of interest" description="Disordered" evidence="10">
    <location>
        <begin position="1"/>
        <end position="51"/>
    </location>
</feature>
<dbReference type="SUPFAM" id="SSF160527">
    <property type="entry name" value="V-type ATPase subunit E-like"/>
    <property type="match status" value="1"/>
</dbReference>
<keyword evidence="12" id="KW-0966">Cell projection</keyword>
<comment type="subcellular location">
    <subcellularLocation>
        <location evidence="2">Cytoplasm</location>
    </subcellularLocation>
</comment>
<dbReference type="Pfam" id="PF02108">
    <property type="entry name" value="FliH"/>
    <property type="match status" value="1"/>
</dbReference>
<evidence type="ECO:0000256" key="6">
    <source>
        <dbReference type="ARBA" id="ARBA00022490"/>
    </source>
</evidence>
<comment type="similarity">
    <text evidence="3">Belongs to the FliH family.</text>
</comment>
<dbReference type="InterPro" id="IPR000563">
    <property type="entry name" value="Flag_FliH"/>
</dbReference>
<keyword evidence="8" id="KW-0653">Protein transport</keyword>
<evidence type="ECO:0000256" key="4">
    <source>
        <dbReference type="ARBA" id="ARBA00016507"/>
    </source>
</evidence>
<evidence type="ECO:0000256" key="1">
    <source>
        <dbReference type="ARBA" id="ARBA00003041"/>
    </source>
</evidence>
<keyword evidence="12" id="KW-0282">Flagellum</keyword>
<dbReference type="GO" id="GO:0015031">
    <property type="term" value="P:protein transport"/>
    <property type="evidence" value="ECO:0007669"/>
    <property type="project" value="UniProtKB-KW"/>
</dbReference>
<dbReference type="GO" id="GO:0009288">
    <property type="term" value="C:bacterial-type flagellum"/>
    <property type="evidence" value="ECO:0007669"/>
    <property type="project" value="InterPro"/>
</dbReference>
<dbReference type="GO" id="GO:0005829">
    <property type="term" value="C:cytosol"/>
    <property type="evidence" value="ECO:0007669"/>
    <property type="project" value="TreeGrafter"/>
</dbReference>
<feature type="compositionally biased region" description="Basic and acidic residues" evidence="10">
    <location>
        <begin position="1"/>
        <end position="13"/>
    </location>
</feature>
<feature type="region of interest" description="Disordered" evidence="10">
    <location>
        <begin position="233"/>
        <end position="259"/>
    </location>
</feature>
<sequence>MSERAPASSERHAPWQRWQMGELQREARNEAAPRERDPVQEARRREQFQRQAELKALRENVMREAREEGYRAGFEAGRSEGHVQGLEEGRQEAQRELQQRTREVVAPLKPLAEQFAEALAGIDDDIAGDLVELALSAGYQLAGDALKARPRQVLELVKALLHTEPPLIGQQRLWLHPQDHRLVEEHLGSELAAAGWKLQPDDQLTRGGCRVTSANGELDATWEARWEAVKSQVRRRRTAAAHHGGSDNDRGNDRHDNDA</sequence>
<dbReference type="GO" id="GO:0071973">
    <property type="term" value="P:bacterial-type flagellum-dependent cell motility"/>
    <property type="evidence" value="ECO:0007669"/>
    <property type="project" value="InterPro"/>
</dbReference>
<evidence type="ECO:0000256" key="8">
    <source>
        <dbReference type="ARBA" id="ARBA00022927"/>
    </source>
</evidence>
<keyword evidence="12" id="KW-0969">Cilium</keyword>
<evidence type="ECO:0000256" key="2">
    <source>
        <dbReference type="ARBA" id="ARBA00004496"/>
    </source>
</evidence>
<evidence type="ECO:0000256" key="3">
    <source>
        <dbReference type="ARBA" id="ARBA00006602"/>
    </source>
</evidence>
<dbReference type="PANTHER" id="PTHR34982">
    <property type="entry name" value="YOP PROTEINS TRANSLOCATION PROTEIN L"/>
    <property type="match status" value="1"/>
</dbReference>
<keyword evidence="6" id="KW-0963">Cytoplasm</keyword>
<evidence type="ECO:0000256" key="10">
    <source>
        <dbReference type="SAM" id="MobiDB-lite"/>
    </source>
</evidence>
<dbReference type="GO" id="GO:0044781">
    <property type="term" value="P:bacterial-type flagellum organization"/>
    <property type="evidence" value="ECO:0007669"/>
    <property type="project" value="UniProtKB-KW"/>
</dbReference>
<evidence type="ECO:0000313" key="12">
    <source>
        <dbReference type="EMBL" id="KAA0014477.1"/>
    </source>
</evidence>
<dbReference type="InterPro" id="IPR018035">
    <property type="entry name" value="Flagellar_FliH/T3SS_HrpE"/>
</dbReference>
<evidence type="ECO:0000256" key="7">
    <source>
        <dbReference type="ARBA" id="ARBA00022795"/>
    </source>
</evidence>
<dbReference type="PANTHER" id="PTHR34982:SF1">
    <property type="entry name" value="FLAGELLAR ASSEMBLY PROTEIN FLIH"/>
    <property type="match status" value="1"/>
</dbReference>
<keyword evidence="7" id="KW-1005">Bacterial flagellum biogenesis</keyword>